<dbReference type="EMBL" id="MWQN01000001">
    <property type="protein sequence ID" value="OPC81594.1"/>
    <property type="molecule type" value="Genomic_DNA"/>
</dbReference>
<accession>A0A1T3NXU9</accession>
<evidence type="ECO:0000313" key="4">
    <source>
        <dbReference type="Proteomes" id="UP000190037"/>
    </source>
</evidence>
<dbReference type="InterPro" id="IPR051203">
    <property type="entry name" value="Polysaccharide_Synthase-Rel"/>
</dbReference>
<name>A0A1T3NXU9_9ACTN</name>
<gene>
    <name evidence="3" type="ORF">B4N89_12120</name>
</gene>
<dbReference type="STRING" id="159449.B4N89_12120"/>
<dbReference type="AlphaFoldDB" id="A0A1T3NXU9"/>
<evidence type="ECO:0000313" key="3">
    <source>
        <dbReference type="EMBL" id="OPC81594.1"/>
    </source>
</evidence>
<dbReference type="CDD" id="cd05237">
    <property type="entry name" value="UDP_invert_4-6DH_SDR_e"/>
    <property type="match status" value="1"/>
</dbReference>
<organism evidence="3 4">
    <name type="scientific">Embleya scabrispora</name>
    <dbReference type="NCBI Taxonomy" id="159449"/>
    <lineage>
        <taxon>Bacteria</taxon>
        <taxon>Bacillati</taxon>
        <taxon>Actinomycetota</taxon>
        <taxon>Actinomycetes</taxon>
        <taxon>Kitasatosporales</taxon>
        <taxon>Streptomycetaceae</taxon>
        <taxon>Embleya</taxon>
    </lineage>
</organism>
<dbReference type="Proteomes" id="UP000190037">
    <property type="component" value="Unassembled WGS sequence"/>
</dbReference>
<evidence type="ECO:0000256" key="1">
    <source>
        <dbReference type="ARBA" id="ARBA00007430"/>
    </source>
</evidence>
<dbReference type="PANTHER" id="PTHR43318:SF1">
    <property type="entry name" value="POLYSACCHARIDE BIOSYNTHESIS PROTEIN EPSC-RELATED"/>
    <property type="match status" value="1"/>
</dbReference>
<comment type="similarity">
    <text evidence="1">Belongs to the polysaccharide synthase family.</text>
</comment>
<evidence type="ECO:0000259" key="2">
    <source>
        <dbReference type="Pfam" id="PF02719"/>
    </source>
</evidence>
<dbReference type="InterPro" id="IPR003869">
    <property type="entry name" value="Polysac_CapD-like"/>
</dbReference>
<dbReference type="SUPFAM" id="SSF51735">
    <property type="entry name" value="NAD(P)-binding Rossmann-fold domains"/>
    <property type="match status" value="2"/>
</dbReference>
<protein>
    <submittedName>
        <fullName evidence="3">Polysaccharide biosynthesis protein</fullName>
    </submittedName>
</protein>
<keyword evidence="4" id="KW-1185">Reference proteome</keyword>
<dbReference type="Gene3D" id="3.40.50.720">
    <property type="entry name" value="NAD(P)-binding Rossmann-like Domain"/>
    <property type="match status" value="2"/>
</dbReference>
<comment type="caution">
    <text evidence="3">The sequence shown here is derived from an EMBL/GenBank/DDBJ whole genome shotgun (WGS) entry which is preliminary data.</text>
</comment>
<dbReference type="OrthoDB" id="9804264at2"/>
<dbReference type="eggNOG" id="COG1086">
    <property type="taxonomic scope" value="Bacteria"/>
</dbReference>
<feature type="domain" description="Polysaccharide biosynthesis protein CapD-like" evidence="2">
    <location>
        <begin position="183"/>
        <end position="460"/>
    </location>
</feature>
<dbReference type="InterPro" id="IPR036291">
    <property type="entry name" value="NAD(P)-bd_dom_sf"/>
</dbReference>
<sequence>MWSVHDPRPITLPLTEGGLMGRSSAATDVSGAGLRTLVVGAGSAGSALARDLLRTPDFGLRPIGFLDDDPDKDGVRVADADNPQHLLPVLGGLDALTDVALEHGIEVVVLAIPGLPHEEFRKIAAGAAALGAAVRYLPSFLVALRRDVVGSDMRMLDVNRLIGRQELHVVSASVREVIAGRRVLITGAGGSIGSELCRQVYGFGPSRMYMLDHDESNLHRLQLDVWGEALLDDESLVIADIRDRPRIEQLFHELKPEVVFHAAAHKHLPLLERHPCEAVKSNVLGTENLVRAALDIGVERFVLISTDKAADPVSVLGATKRLAELIVQANTQAPGVFAGVRFGNVLGSRGSLLSVLAEQLRAGGPVTVTHPDVTRFFMTIEEAVGLVLEAGRMAQGGEIFVLDMGEPVRIVDLVHKFAEQVNLPDVPIRFTGLRPGEKLNEALFAAGEERLPTEHRRIQATVPPGQALDAVVRLPELYEAAAVNDTKAVRALLSELLPGYTTPAPSAVEVVSAPYPDDF</sequence>
<dbReference type="Pfam" id="PF02719">
    <property type="entry name" value="Polysacc_synt_2"/>
    <property type="match status" value="1"/>
</dbReference>
<proteinExistence type="inferred from homology"/>
<dbReference type="PANTHER" id="PTHR43318">
    <property type="entry name" value="UDP-N-ACETYLGLUCOSAMINE 4,6-DEHYDRATASE"/>
    <property type="match status" value="1"/>
</dbReference>
<reference evidence="3 4" key="1">
    <citation type="submission" date="2017-03" db="EMBL/GenBank/DDBJ databases">
        <title>Draft genome sequence of Streptomyces scabrisporus NF3, endophyte isolated from Amphipterygium adstringens.</title>
        <authorList>
            <person name="Vazquez M."/>
            <person name="Ceapa C.D."/>
            <person name="Rodriguez Luna D."/>
            <person name="Sanchez Esquivel S."/>
        </authorList>
    </citation>
    <scope>NUCLEOTIDE SEQUENCE [LARGE SCALE GENOMIC DNA]</scope>
    <source>
        <strain evidence="3 4">NF3</strain>
    </source>
</reference>